<sequence>MRKFGCLLIGLICFVSIVGVYAFNIIEKDDVHTPDYYESNVRSMFGREQWEAGKQLLDEGLSIYPDVNGLNELCGRYHYRKKDYDTARYFLVRAVRDNPENVEAKQLLIKVEDETRNYSSAICYVNELLEINPYWQGLWRKKIELYRKQGNVEEADRLLRRLRQIYPNDSTVQRDYVYRLEESYQERRKSGDKEKAVALLRDLVEVSPQNEGYYLDLVNLLLQQGNTEEAIQTAGVGVSRIPRSSALIIKKASILAEEARYQEAMAFVKSRMRTNRDGHLVRFYNLLLAEAANAARMNDPYVLYGKVYETSKSDEALDYMLNTAVTRGYNDDALYYLAEAKRRRGEQTSLLYKEYLVYKRMGNTAKAYTLLSNLVKMNPEDADLADEFARNQLQQASELVSDGFYAEALPYLKGAVRGGYDDETKLAALDKTYACYYELRRYDDALAVLDSIHEEYPDYGGYFVKKADVFSRRGQTSEALDVLNLAMSDTVQTELYPMYAAAYEEIAIPYIKELIERGASGRAFGESVHLLEVNPSSYEGLQYAIGMSDRLDRHEDYDAYVSQARSIYPEDIDFIVKQAASYSRTEDYRRAVDLLRPQLDDYPDNDGLVGAFAENSELMALQLIKEHEPDSAIAVADTALLFDENNESLLLAKGTAYEAMHRYDSAYFYQRKYKPGIEEAESFKRHIDGLLSRSYRNEISLEYLQGRYGEEDVITSVASASYIRKNAYNLFTGRINYAGRDGSTSGGDPEDQVSGGVGLQLQGGWEHRFSRKWAGTLTAAWANKYFPKITVGLQAAYEADNGLSLDIHAMYRRISTYSKTFRWDDSYGEGGWVFNGWDRSNHNLFSAGLGLSKVWNQILVGGKADAYLLSSRFYVNASAQLKYYPLEDGRTNITVTGAVGTAPEADMIDYAMPSSFDRLNTMVGLGGTYMFNSHLSGGVMGTWHTFYTQLNNRTGTRTKYVENIDTRYKNLYNVYLQLFIHF</sequence>
<dbReference type="RefSeq" id="WP_412442672.1">
    <property type="nucleotide sequence ID" value="NZ_CACRUT010000015.1"/>
</dbReference>
<proteinExistence type="predicted"/>
<gene>
    <name evidence="2" type="ORF">PCLFYP37_02239</name>
</gene>
<dbReference type="InterPro" id="IPR019734">
    <property type="entry name" value="TPR_rpt"/>
</dbReference>
<dbReference type="SUPFAM" id="SSF48452">
    <property type="entry name" value="TPR-like"/>
    <property type="match status" value="3"/>
</dbReference>
<dbReference type="PANTHER" id="PTHR12558:SF13">
    <property type="entry name" value="CELL DIVISION CYCLE PROTEIN 27 HOMOLOG"/>
    <property type="match status" value="1"/>
</dbReference>
<dbReference type="Pfam" id="PF19413">
    <property type="entry name" value="YaiO"/>
    <property type="match status" value="1"/>
</dbReference>
<reference evidence="2" key="1">
    <citation type="submission" date="2019-11" db="EMBL/GenBank/DDBJ databases">
        <authorList>
            <person name="Feng L."/>
        </authorList>
    </citation>
    <scope>NUCLEOTIDE SEQUENCE</scope>
    <source>
        <strain evidence="2">PclaraLFYP37</strain>
    </source>
</reference>
<feature type="domain" description="YaiO beta-barrel" evidence="1">
    <location>
        <begin position="701"/>
        <end position="807"/>
    </location>
</feature>
<dbReference type="AlphaFoldDB" id="A0A6N3D585"/>
<dbReference type="InterPro" id="IPR011990">
    <property type="entry name" value="TPR-like_helical_dom_sf"/>
</dbReference>
<dbReference type="PANTHER" id="PTHR12558">
    <property type="entry name" value="CELL DIVISION CYCLE 16,23,27"/>
    <property type="match status" value="1"/>
</dbReference>
<organism evidence="2">
    <name type="scientific">Paraprevotella clara</name>
    <dbReference type="NCBI Taxonomy" id="454154"/>
    <lineage>
        <taxon>Bacteria</taxon>
        <taxon>Pseudomonadati</taxon>
        <taxon>Bacteroidota</taxon>
        <taxon>Bacteroidia</taxon>
        <taxon>Bacteroidales</taxon>
        <taxon>Prevotellaceae</taxon>
        <taxon>Paraprevotella</taxon>
    </lineage>
</organism>
<protein>
    <submittedName>
        <fullName evidence="2">Tetratricopeptide repeat protein</fullName>
    </submittedName>
</protein>
<evidence type="ECO:0000259" key="1">
    <source>
        <dbReference type="Pfam" id="PF19413"/>
    </source>
</evidence>
<dbReference type="InterPro" id="IPR030887">
    <property type="entry name" value="Beta-barrel_YaiO"/>
</dbReference>
<name>A0A6N3D585_9BACT</name>
<dbReference type="Pfam" id="PF14559">
    <property type="entry name" value="TPR_19"/>
    <property type="match status" value="1"/>
</dbReference>
<dbReference type="Pfam" id="PF13174">
    <property type="entry name" value="TPR_6"/>
    <property type="match status" value="2"/>
</dbReference>
<accession>A0A6N3D585</accession>
<evidence type="ECO:0000313" key="2">
    <source>
        <dbReference type="EMBL" id="VYU22478.1"/>
    </source>
</evidence>
<dbReference type="EMBL" id="CACRUT010000015">
    <property type="protein sequence ID" value="VYU22478.1"/>
    <property type="molecule type" value="Genomic_DNA"/>
</dbReference>
<dbReference type="Gene3D" id="1.25.40.10">
    <property type="entry name" value="Tetratricopeptide repeat domain"/>
    <property type="match status" value="2"/>
</dbReference>